<dbReference type="HOGENOM" id="CLU_808906_0_0_1"/>
<reference evidence="2 3" key="1">
    <citation type="submission" date="2014-04" db="EMBL/GenBank/DDBJ databases">
        <authorList>
            <consortium name="DOE Joint Genome Institute"/>
            <person name="Kuo A."/>
            <person name="Kohler A."/>
            <person name="Nagy L.G."/>
            <person name="Floudas D."/>
            <person name="Copeland A."/>
            <person name="Barry K.W."/>
            <person name="Cichocki N."/>
            <person name="Veneault-Fourrey C."/>
            <person name="LaButti K."/>
            <person name="Lindquist E.A."/>
            <person name="Lipzen A."/>
            <person name="Lundell T."/>
            <person name="Morin E."/>
            <person name="Murat C."/>
            <person name="Sun H."/>
            <person name="Tunlid A."/>
            <person name="Henrissat B."/>
            <person name="Grigoriev I.V."/>
            <person name="Hibbett D.S."/>
            <person name="Martin F."/>
            <person name="Nordberg H.P."/>
            <person name="Cantor M.N."/>
            <person name="Hua S.X."/>
        </authorList>
    </citation>
    <scope>NUCLEOTIDE SEQUENCE [LARGE SCALE GENOMIC DNA]</scope>
    <source>
        <strain evidence="2 3">LaAM-08-1</strain>
    </source>
</reference>
<accession>A0A0C9WMQ7</accession>
<organism evidence="2 3">
    <name type="scientific">Laccaria amethystina LaAM-08-1</name>
    <dbReference type="NCBI Taxonomy" id="1095629"/>
    <lineage>
        <taxon>Eukaryota</taxon>
        <taxon>Fungi</taxon>
        <taxon>Dikarya</taxon>
        <taxon>Basidiomycota</taxon>
        <taxon>Agaricomycotina</taxon>
        <taxon>Agaricomycetes</taxon>
        <taxon>Agaricomycetidae</taxon>
        <taxon>Agaricales</taxon>
        <taxon>Agaricineae</taxon>
        <taxon>Hydnangiaceae</taxon>
        <taxon>Laccaria</taxon>
    </lineage>
</organism>
<proteinExistence type="predicted"/>
<protein>
    <submittedName>
        <fullName evidence="2">Uncharacterized protein</fullName>
    </submittedName>
</protein>
<evidence type="ECO:0000313" key="3">
    <source>
        <dbReference type="Proteomes" id="UP000054477"/>
    </source>
</evidence>
<gene>
    <name evidence="2" type="ORF">K443DRAFT_210139</name>
</gene>
<sequence>MVPPKVQVRRWLVEDFHKELQRPDSPYKDCYVIAMTQCKNPIFEAYLHEYIHLLICDRGYRRWTRIIAERKRRDDPDQVIIGVWPWIQSSFDLRAGDGAPDPGSTILDSGFTGGEDHEYQTAVPILLRNVIFKPALEIRSVANVLVHIHRKSSVYSLLSKNCYWYAGSVYEALKVLAGPTKENVFYSLESMNQKRYVLYAKFGLQVIADMQTAAVAFLKSLDKNAFRGATKEAAPRVIEEDPIGNLAQTSQELDEKFDEGISTILENHDPANNLDESATREEAIAVNTDLRNFTQAVLGDSEKERNLAAYNERVKQSTNEVEQVADDPDYITRLESAVQKLDVDVLTEKEEKEYEEAFRAFVGSVLRGVESEVESGA</sequence>
<dbReference type="AlphaFoldDB" id="A0A0C9WMQ7"/>
<dbReference type="Proteomes" id="UP000054477">
    <property type="component" value="Unassembled WGS sequence"/>
</dbReference>
<feature type="coiled-coil region" evidence="1">
    <location>
        <begin position="300"/>
        <end position="327"/>
    </location>
</feature>
<name>A0A0C9WMQ7_9AGAR</name>
<keyword evidence="3" id="KW-1185">Reference proteome</keyword>
<evidence type="ECO:0000313" key="2">
    <source>
        <dbReference type="EMBL" id="KIJ98394.1"/>
    </source>
</evidence>
<dbReference type="STRING" id="1095629.A0A0C9WMQ7"/>
<reference evidence="3" key="2">
    <citation type="submission" date="2015-01" db="EMBL/GenBank/DDBJ databases">
        <title>Evolutionary Origins and Diversification of the Mycorrhizal Mutualists.</title>
        <authorList>
            <consortium name="DOE Joint Genome Institute"/>
            <consortium name="Mycorrhizal Genomics Consortium"/>
            <person name="Kohler A."/>
            <person name="Kuo A."/>
            <person name="Nagy L.G."/>
            <person name="Floudas D."/>
            <person name="Copeland A."/>
            <person name="Barry K.W."/>
            <person name="Cichocki N."/>
            <person name="Veneault-Fourrey C."/>
            <person name="LaButti K."/>
            <person name="Lindquist E.A."/>
            <person name="Lipzen A."/>
            <person name="Lundell T."/>
            <person name="Morin E."/>
            <person name="Murat C."/>
            <person name="Riley R."/>
            <person name="Ohm R."/>
            <person name="Sun H."/>
            <person name="Tunlid A."/>
            <person name="Henrissat B."/>
            <person name="Grigoriev I.V."/>
            <person name="Hibbett D.S."/>
            <person name="Martin F."/>
        </authorList>
    </citation>
    <scope>NUCLEOTIDE SEQUENCE [LARGE SCALE GENOMIC DNA]</scope>
    <source>
        <strain evidence="3">LaAM-08-1</strain>
    </source>
</reference>
<dbReference type="OrthoDB" id="4762016at2759"/>
<dbReference type="EMBL" id="KN838670">
    <property type="protein sequence ID" value="KIJ98394.1"/>
    <property type="molecule type" value="Genomic_DNA"/>
</dbReference>
<keyword evidence="1" id="KW-0175">Coiled coil</keyword>
<evidence type="ECO:0000256" key="1">
    <source>
        <dbReference type="SAM" id="Coils"/>
    </source>
</evidence>